<dbReference type="Pfam" id="PF04717">
    <property type="entry name" value="Phage_base_V"/>
    <property type="match status" value="1"/>
</dbReference>
<reference evidence="3" key="1">
    <citation type="submission" date="2022-06" db="EMBL/GenBank/DDBJ databases">
        <title>A novel DMS-producing enzyme.</title>
        <authorList>
            <person name="Zhang Y."/>
        </authorList>
    </citation>
    <scope>NUCLEOTIDE SEQUENCE</scope>
    <source>
        <strain evidence="3">RT37</strain>
    </source>
</reference>
<feature type="region of interest" description="Disordered" evidence="1">
    <location>
        <begin position="146"/>
        <end position="183"/>
    </location>
</feature>
<dbReference type="EMBL" id="CP098827">
    <property type="protein sequence ID" value="XBO69753.1"/>
    <property type="molecule type" value="Genomic_DNA"/>
</dbReference>
<protein>
    <submittedName>
        <fullName evidence="3">Phage baseplate assembly protein V</fullName>
    </submittedName>
</protein>
<evidence type="ECO:0000259" key="2">
    <source>
        <dbReference type="Pfam" id="PF04717"/>
    </source>
</evidence>
<accession>A0AAU7KEZ9</accession>
<organism evidence="3">
    <name type="scientific">Halomonas sp. RT37</name>
    <dbReference type="NCBI Taxonomy" id="2950872"/>
    <lineage>
        <taxon>Bacteria</taxon>
        <taxon>Pseudomonadati</taxon>
        <taxon>Pseudomonadota</taxon>
        <taxon>Gammaproteobacteria</taxon>
        <taxon>Oceanospirillales</taxon>
        <taxon>Halomonadaceae</taxon>
        <taxon>Halomonas</taxon>
    </lineage>
</organism>
<dbReference type="Gene3D" id="2.40.50.230">
    <property type="entry name" value="Gp5 N-terminal domain"/>
    <property type="match status" value="1"/>
</dbReference>
<dbReference type="InterPro" id="IPR006531">
    <property type="entry name" value="Gp5/Vgr_OB"/>
</dbReference>
<dbReference type="AlphaFoldDB" id="A0AAU7KEZ9"/>
<gene>
    <name evidence="3" type="ORF">NFG58_14105</name>
</gene>
<dbReference type="NCBIfam" id="TIGR01644">
    <property type="entry name" value="phage_P2_V"/>
    <property type="match status" value="1"/>
</dbReference>
<evidence type="ECO:0000256" key="1">
    <source>
        <dbReference type="SAM" id="MobiDB-lite"/>
    </source>
</evidence>
<dbReference type="InterPro" id="IPR037026">
    <property type="entry name" value="Vgr_OB-fold_dom_sf"/>
</dbReference>
<proteinExistence type="predicted"/>
<dbReference type="RefSeq" id="WP_287165183.1">
    <property type="nucleotide sequence ID" value="NZ_CP098827.1"/>
</dbReference>
<feature type="domain" description="Gp5/Type VI secretion system Vgr protein OB-fold" evidence="2">
    <location>
        <begin position="15"/>
        <end position="82"/>
    </location>
</feature>
<dbReference type="Gene3D" id="6.20.150.10">
    <property type="match status" value="1"/>
</dbReference>
<dbReference type="InterPro" id="IPR013046">
    <property type="entry name" value="GpV/Gp45"/>
</dbReference>
<evidence type="ECO:0000313" key="3">
    <source>
        <dbReference type="EMBL" id="XBO69753.1"/>
    </source>
</evidence>
<name>A0AAU7KEZ9_9GAMM</name>
<sequence length="183" mass="19677">MNLVELLRLIHNLIRLGTIAEVDHARARVRVQSGELLTNWLPWIEARAGTTRDWDPPTQGEQVVVFSPGGDPAAGFVISGLFSDAHPAPADSADLWRRLFPDQALFEYDHAASRLRINLPGSIEISAPGGTAWVGDINHQGAMSREGAYDQQGGSLTHNGKNVGHDHAHKGVVAGNSNTKGPV</sequence>